<feature type="transmembrane region" description="Helical" evidence="2">
    <location>
        <begin position="9"/>
        <end position="29"/>
    </location>
</feature>
<keyword evidence="2" id="KW-0812">Transmembrane</keyword>
<keyword evidence="2" id="KW-1133">Transmembrane helix</keyword>
<feature type="coiled-coil region" evidence="1">
    <location>
        <begin position="50"/>
        <end position="77"/>
    </location>
</feature>
<protein>
    <submittedName>
        <fullName evidence="3">Uncharacterized protein</fullName>
    </submittedName>
</protein>
<name>A0A0F9VC94_9ZZZZ</name>
<gene>
    <name evidence="3" type="ORF">LCGC14_0102100</name>
</gene>
<keyword evidence="1" id="KW-0175">Coiled coil</keyword>
<dbReference type="AlphaFoldDB" id="A0A0F9VC94"/>
<comment type="caution">
    <text evidence="3">The sequence shown here is derived from an EMBL/GenBank/DDBJ whole genome shotgun (WGS) entry which is preliminary data.</text>
</comment>
<evidence type="ECO:0000256" key="1">
    <source>
        <dbReference type="SAM" id="Coils"/>
    </source>
</evidence>
<evidence type="ECO:0000313" key="3">
    <source>
        <dbReference type="EMBL" id="KKO02761.1"/>
    </source>
</evidence>
<accession>A0A0F9VC94</accession>
<organism evidence="3">
    <name type="scientific">marine sediment metagenome</name>
    <dbReference type="NCBI Taxonomy" id="412755"/>
    <lineage>
        <taxon>unclassified sequences</taxon>
        <taxon>metagenomes</taxon>
        <taxon>ecological metagenomes</taxon>
    </lineage>
</organism>
<evidence type="ECO:0000256" key="2">
    <source>
        <dbReference type="SAM" id="Phobius"/>
    </source>
</evidence>
<dbReference type="EMBL" id="LAZR01000029">
    <property type="protein sequence ID" value="KKO02761.1"/>
    <property type="molecule type" value="Genomic_DNA"/>
</dbReference>
<reference evidence="3" key="1">
    <citation type="journal article" date="2015" name="Nature">
        <title>Complex archaea that bridge the gap between prokaryotes and eukaryotes.</title>
        <authorList>
            <person name="Spang A."/>
            <person name="Saw J.H."/>
            <person name="Jorgensen S.L."/>
            <person name="Zaremba-Niedzwiedzka K."/>
            <person name="Martijn J."/>
            <person name="Lind A.E."/>
            <person name="van Eijk R."/>
            <person name="Schleper C."/>
            <person name="Guy L."/>
            <person name="Ettema T.J."/>
        </authorList>
    </citation>
    <scope>NUCLEOTIDE SEQUENCE</scope>
</reference>
<keyword evidence="2" id="KW-0472">Membrane</keyword>
<proteinExistence type="predicted"/>
<sequence>MEQRNFTKIPFIIATLATIILLGIIVYQLDIFTSSTASISDVFQKPRTITKEESQRMAELQEKLKNAEELMQEIIEGGLMDYRSPFQSWCDEKYNKLEEEWERRLKESGTKAVQEEMKIKEETCKKYPEFFKIDNIFFCSGGKLEKHIRDIYIPKCISWITNQLEIP</sequence>